<feature type="domain" description="PAC" evidence="2">
    <location>
        <begin position="101"/>
        <end position="156"/>
    </location>
</feature>
<accession>A0AAE3MZW9</accession>
<gene>
    <name evidence="4" type="ORF">NOF55_10355</name>
</gene>
<protein>
    <submittedName>
        <fullName evidence="4">GGDEF domain-containing protein</fullName>
    </submittedName>
</protein>
<feature type="region of interest" description="Disordered" evidence="1">
    <location>
        <begin position="1"/>
        <end position="21"/>
    </location>
</feature>
<dbReference type="Proteomes" id="UP001208771">
    <property type="component" value="Unassembled WGS sequence"/>
</dbReference>
<feature type="domain" description="GGDEF" evidence="3">
    <location>
        <begin position="337"/>
        <end position="468"/>
    </location>
</feature>
<proteinExistence type="predicted"/>
<reference evidence="4" key="1">
    <citation type="submission" date="2022-07" db="EMBL/GenBank/DDBJ databases">
        <title>Ectorhizobium quercum gen.nov., sp. nov.</title>
        <authorList>
            <person name="Ma T."/>
            <person name="Li Y."/>
        </authorList>
    </citation>
    <scope>NUCLEOTIDE SEQUENCE</scope>
    <source>
        <strain evidence="4">BDR2-2</strain>
    </source>
</reference>
<dbReference type="PROSITE" id="PS50113">
    <property type="entry name" value="PAC"/>
    <property type="match status" value="1"/>
</dbReference>
<dbReference type="Pfam" id="PF00990">
    <property type="entry name" value="GGDEF"/>
    <property type="match status" value="1"/>
</dbReference>
<dbReference type="InterPro" id="IPR000160">
    <property type="entry name" value="GGDEF_dom"/>
</dbReference>
<evidence type="ECO:0000313" key="5">
    <source>
        <dbReference type="Proteomes" id="UP001208771"/>
    </source>
</evidence>
<dbReference type="FunFam" id="3.30.70.270:FF:000001">
    <property type="entry name" value="Diguanylate cyclase domain protein"/>
    <property type="match status" value="1"/>
</dbReference>
<evidence type="ECO:0000259" key="2">
    <source>
        <dbReference type="PROSITE" id="PS50113"/>
    </source>
</evidence>
<dbReference type="EMBL" id="JANFPI010000003">
    <property type="protein sequence ID" value="MCX8997511.1"/>
    <property type="molecule type" value="Genomic_DNA"/>
</dbReference>
<dbReference type="AlphaFoldDB" id="A0AAE3MZW9"/>
<dbReference type="PROSITE" id="PS50887">
    <property type="entry name" value="GGDEF"/>
    <property type="match status" value="1"/>
</dbReference>
<dbReference type="InterPro" id="IPR013656">
    <property type="entry name" value="PAS_4"/>
</dbReference>
<dbReference type="GO" id="GO:0003824">
    <property type="term" value="F:catalytic activity"/>
    <property type="evidence" value="ECO:0007669"/>
    <property type="project" value="UniProtKB-ARBA"/>
</dbReference>
<dbReference type="CDD" id="cd01949">
    <property type="entry name" value="GGDEF"/>
    <property type="match status" value="1"/>
</dbReference>
<evidence type="ECO:0000259" key="3">
    <source>
        <dbReference type="PROSITE" id="PS50887"/>
    </source>
</evidence>
<dbReference type="InterPro" id="IPR000700">
    <property type="entry name" value="PAS-assoc_C"/>
</dbReference>
<dbReference type="PANTHER" id="PTHR46663:SF3">
    <property type="entry name" value="SLL0267 PROTEIN"/>
    <property type="match status" value="1"/>
</dbReference>
<name>A0AAE3MZW9_9HYPH</name>
<dbReference type="SUPFAM" id="SSF55785">
    <property type="entry name" value="PYP-like sensor domain (PAS domain)"/>
    <property type="match status" value="1"/>
</dbReference>
<dbReference type="CDD" id="cd00130">
    <property type="entry name" value="PAS"/>
    <property type="match status" value="1"/>
</dbReference>
<organism evidence="4 5">
    <name type="scientific">Ectorhizobium quercum</name>
    <dbReference type="NCBI Taxonomy" id="2965071"/>
    <lineage>
        <taxon>Bacteria</taxon>
        <taxon>Pseudomonadati</taxon>
        <taxon>Pseudomonadota</taxon>
        <taxon>Alphaproteobacteria</taxon>
        <taxon>Hyphomicrobiales</taxon>
        <taxon>Rhizobiaceae</taxon>
        <taxon>Ectorhizobium</taxon>
    </lineage>
</organism>
<evidence type="ECO:0000313" key="4">
    <source>
        <dbReference type="EMBL" id="MCX8997511.1"/>
    </source>
</evidence>
<comment type="caution">
    <text evidence="4">The sequence shown here is derived from an EMBL/GenBank/DDBJ whole genome shotgun (WGS) entry which is preliminary data.</text>
</comment>
<dbReference type="NCBIfam" id="TIGR00229">
    <property type="entry name" value="sensory_box"/>
    <property type="match status" value="1"/>
</dbReference>
<dbReference type="SMART" id="SM00091">
    <property type="entry name" value="PAS"/>
    <property type="match status" value="1"/>
</dbReference>
<dbReference type="InterPro" id="IPR035965">
    <property type="entry name" value="PAS-like_dom_sf"/>
</dbReference>
<dbReference type="RefSeq" id="WP_306411300.1">
    <property type="nucleotide sequence ID" value="NZ_JANFPI010000003.1"/>
</dbReference>
<dbReference type="SMART" id="SM00267">
    <property type="entry name" value="GGDEF"/>
    <property type="match status" value="1"/>
</dbReference>
<dbReference type="PANTHER" id="PTHR46663">
    <property type="entry name" value="DIGUANYLATE CYCLASE DGCT-RELATED"/>
    <property type="match status" value="1"/>
</dbReference>
<dbReference type="Gene3D" id="3.30.450.20">
    <property type="entry name" value="PAS domain"/>
    <property type="match status" value="1"/>
</dbReference>
<sequence length="479" mass="52816">MANSVPDEPQDPSPAPEEEDAIRHDASERLEWLEAMINHVPDFIYAKDRQGRFLFANQAIIANNGLSSVDQIVGFTDVDLHGDAARQAKIAEIEQRVMESGEADIGYEERAMRGGQDRWLIMSRVPLRDKKQQIIGVVGASHDISARKAAERIMQTQASILEMIVGSESLPRFIEECAVLLERLATGTRAMACLRLSGETAAMVTSPSIPEDCWPLLGRTPDSLLSDSLENASNWWRAVMAERQSGNAACRCVEIPSIVEGRHGFLFCAIPGHALNWGLSEFVDNAARMIGIAIDRQQAEARIRFLARHDSLTGLPNRTTLETRLEETLEAARQAGSQVAIGFVDVDNFKQVNDQFGHESGDALLKTIADRISAVLGPNDIAARIGGDEFVLVLPGEAKDYLMTLDHLRLRLAEPILLHGMDMQATCSIGMARFPDDGDTASSLFSRADMAMYSVKQANRDGIAFFSEAMERNLRRKQV</sequence>
<evidence type="ECO:0000256" key="1">
    <source>
        <dbReference type="SAM" id="MobiDB-lite"/>
    </source>
</evidence>
<dbReference type="InterPro" id="IPR043128">
    <property type="entry name" value="Rev_trsase/Diguanyl_cyclase"/>
</dbReference>
<dbReference type="Pfam" id="PF08448">
    <property type="entry name" value="PAS_4"/>
    <property type="match status" value="1"/>
</dbReference>
<dbReference type="SUPFAM" id="SSF55073">
    <property type="entry name" value="Nucleotide cyclase"/>
    <property type="match status" value="1"/>
</dbReference>
<dbReference type="NCBIfam" id="TIGR00254">
    <property type="entry name" value="GGDEF"/>
    <property type="match status" value="1"/>
</dbReference>
<dbReference type="Gene3D" id="3.30.70.270">
    <property type="match status" value="1"/>
</dbReference>
<dbReference type="InterPro" id="IPR000014">
    <property type="entry name" value="PAS"/>
</dbReference>
<dbReference type="InterPro" id="IPR052163">
    <property type="entry name" value="DGC-Regulatory_Protein"/>
</dbReference>
<dbReference type="InterPro" id="IPR029787">
    <property type="entry name" value="Nucleotide_cyclase"/>
</dbReference>
<keyword evidence="5" id="KW-1185">Reference proteome</keyword>